<evidence type="ECO:0000256" key="1">
    <source>
        <dbReference type="ARBA" id="ARBA00022723"/>
    </source>
</evidence>
<dbReference type="PANTHER" id="PTHR33823">
    <property type="entry name" value="RNA POLYMERASE-BINDING TRANSCRIPTION FACTOR DKSA-RELATED"/>
    <property type="match status" value="1"/>
</dbReference>
<evidence type="ECO:0000259" key="6">
    <source>
        <dbReference type="Pfam" id="PF01258"/>
    </source>
</evidence>
<dbReference type="InterPro" id="IPR000962">
    <property type="entry name" value="Znf_DskA_TraR"/>
</dbReference>
<dbReference type="EMBL" id="CP042912">
    <property type="protein sequence ID" value="QEG23908.1"/>
    <property type="molecule type" value="Genomic_DNA"/>
</dbReference>
<dbReference type="AlphaFoldDB" id="A0A5B9PC71"/>
<feature type="zinc finger region" description="dksA C4-type" evidence="4">
    <location>
        <begin position="94"/>
        <end position="118"/>
    </location>
</feature>
<organism evidence="7 8">
    <name type="scientific">Mariniblastus fucicola</name>
    <dbReference type="NCBI Taxonomy" id="980251"/>
    <lineage>
        <taxon>Bacteria</taxon>
        <taxon>Pseudomonadati</taxon>
        <taxon>Planctomycetota</taxon>
        <taxon>Planctomycetia</taxon>
        <taxon>Pirellulales</taxon>
        <taxon>Pirellulaceae</taxon>
        <taxon>Mariniblastus</taxon>
    </lineage>
</organism>
<reference evidence="7 8" key="1">
    <citation type="submission" date="2019-08" db="EMBL/GenBank/DDBJ databases">
        <title>Deep-cultivation of Planctomycetes and their phenomic and genomic characterization uncovers novel biology.</title>
        <authorList>
            <person name="Wiegand S."/>
            <person name="Jogler M."/>
            <person name="Boedeker C."/>
            <person name="Pinto D."/>
            <person name="Vollmers J."/>
            <person name="Rivas-Marin E."/>
            <person name="Kohn T."/>
            <person name="Peeters S.H."/>
            <person name="Heuer A."/>
            <person name="Rast P."/>
            <person name="Oberbeckmann S."/>
            <person name="Bunk B."/>
            <person name="Jeske O."/>
            <person name="Meyerdierks A."/>
            <person name="Storesund J.E."/>
            <person name="Kallscheuer N."/>
            <person name="Luecker S."/>
            <person name="Lage O.M."/>
            <person name="Pohl T."/>
            <person name="Merkel B.J."/>
            <person name="Hornburger P."/>
            <person name="Mueller R.-W."/>
            <person name="Bruemmer F."/>
            <person name="Labrenz M."/>
            <person name="Spormann A.M."/>
            <person name="Op den Camp H."/>
            <person name="Overmann J."/>
            <person name="Amann R."/>
            <person name="Jetten M.S.M."/>
            <person name="Mascher T."/>
            <person name="Medema M.H."/>
            <person name="Devos D.P."/>
            <person name="Kaster A.-K."/>
            <person name="Ovreas L."/>
            <person name="Rohde M."/>
            <person name="Galperin M.Y."/>
            <person name="Jogler C."/>
        </authorList>
    </citation>
    <scope>NUCLEOTIDE SEQUENCE [LARGE SCALE GENOMIC DNA]</scope>
    <source>
        <strain evidence="7 8">FC18</strain>
    </source>
</reference>
<keyword evidence="8" id="KW-1185">Reference proteome</keyword>
<protein>
    <submittedName>
        <fullName evidence="7">General stress protein 16O</fullName>
    </submittedName>
</protein>
<evidence type="ECO:0000256" key="2">
    <source>
        <dbReference type="ARBA" id="ARBA00022771"/>
    </source>
</evidence>
<dbReference type="Pfam" id="PF01258">
    <property type="entry name" value="zf-dskA_traR"/>
    <property type="match status" value="1"/>
</dbReference>
<evidence type="ECO:0000256" key="5">
    <source>
        <dbReference type="SAM" id="MobiDB-lite"/>
    </source>
</evidence>
<feature type="region of interest" description="Disordered" evidence="5">
    <location>
        <begin position="32"/>
        <end position="59"/>
    </location>
</feature>
<proteinExistence type="predicted"/>
<dbReference type="GO" id="GO:0008270">
    <property type="term" value="F:zinc ion binding"/>
    <property type="evidence" value="ECO:0007669"/>
    <property type="project" value="UniProtKB-KW"/>
</dbReference>
<dbReference type="SUPFAM" id="SSF57716">
    <property type="entry name" value="Glucocorticoid receptor-like (DNA-binding domain)"/>
    <property type="match status" value="1"/>
</dbReference>
<evidence type="ECO:0000256" key="4">
    <source>
        <dbReference type="PROSITE-ProRule" id="PRU00510"/>
    </source>
</evidence>
<keyword evidence="3" id="KW-0862">Zinc</keyword>
<dbReference type="PANTHER" id="PTHR33823:SF4">
    <property type="entry name" value="GENERAL STRESS PROTEIN 16O"/>
    <property type="match status" value="1"/>
</dbReference>
<accession>A0A5B9PC71</accession>
<dbReference type="Gene3D" id="1.20.120.910">
    <property type="entry name" value="DksA, coiled-coil domain"/>
    <property type="match status" value="1"/>
</dbReference>
<dbReference type="PROSITE" id="PS51128">
    <property type="entry name" value="ZF_DKSA_2"/>
    <property type="match status" value="1"/>
</dbReference>
<keyword evidence="2" id="KW-0863">Zinc-finger</keyword>
<dbReference type="SUPFAM" id="SSF109635">
    <property type="entry name" value="DnaK suppressor protein DksA, alpha-hairpin domain"/>
    <property type="match status" value="1"/>
</dbReference>
<keyword evidence="1" id="KW-0479">Metal-binding</keyword>
<dbReference type="KEGG" id="mff:MFFC18_38130"/>
<evidence type="ECO:0000313" key="8">
    <source>
        <dbReference type="Proteomes" id="UP000322214"/>
    </source>
</evidence>
<dbReference type="STRING" id="980251.GCA_001642875_00172"/>
<sequence>MAKMKKAEVKPFKELLLNLRARLRGDVSTLANSALSSGGSGGSGSSSVPSHMADMGSDTFEQDNTILLMNSEGETLTAVEGALERIEEGVYGSCLECSGKIPKTRLKAIPYTPHCVKCASELEDGNY</sequence>
<name>A0A5B9PC71_9BACT</name>
<dbReference type="Proteomes" id="UP000322214">
    <property type="component" value="Chromosome"/>
</dbReference>
<gene>
    <name evidence="7" type="primary">yocK</name>
    <name evidence="7" type="ORF">MFFC18_38130</name>
</gene>
<evidence type="ECO:0000313" key="7">
    <source>
        <dbReference type="EMBL" id="QEG23908.1"/>
    </source>
</evidence>
<feature type="domain" description="Zinc finger DksA/TraR C4-type" evidence="6">
    <location>
        <begin position="90"/>
        <end position="123"/>
    </location>
</feature>
<evidence type="ECO:0000256" key="3">
    <source>
        <dbReference type="ARBA" id="ARBA00022833"/>
    </source>
</evidence>
<dbReference type="InterPro" id="IPR037187">
    <property type="entry name" value="DnaK_N"/>
</dbReference>
<dbReference type="RefSeq" id="WP_075082973.1">
    <property type="nucleotide sequence ID" value="NZ_CP042912.1"/>
</dbReference>